<name>A0A399D7S8_9BACT</name>
<evidence type="ECO:0000259" key="3">
    <source>
        <dbReference type="Pfam" id="PF16344"/>
    </source>
</evidence>
<evidence type="ECO:0000259" key="2">
    <source>
        <dbReference type="Pfam" id="PF04773"/>
    </source>
</evidence>
<dbReference type="OrthoDB" id="1452822at2"/>
<dbReference type="Pfam" id="PF04773">
    <property type="entry name" value="FecR"/>
    <property type="match status" value="1"/>
</dbReference>
<keyword evidence="5" id="KW-1185">Reference proteome</keyword>
<dbReference type="Gene3D" id="2.60.120.1440">
    <property type="match status" value="1"/>
</dbReference>
<dbReference type="Proteomes" id="UP000266441">
    <property type="component" value="Unassembled WGS sequence"/>
</dbReference>
<dbReference type="Pfam" id="PF16344">
    <property type="entry name" value="FecR_C"/>
    <property type="match status" value="1"/>
</dbReference>
<organism evidence="4 5">
    <name type="scientific">Mariniphaga sediminis</name>
    <dbReference type="NCBI Taxonomy" id="1628158"/>
    <lineage>
        <taxon>Bacteria</taxon>
        <taxon>Pseudomonadati</taxon>
        <taxon>Bacteroidota</taxon>
        <taxon>Bacteroidia</taxon>
        <taxon>Marinilabiliales</taxon>
        <taxon>Prolixibacteraceae</taxon>
        <taxon>Mariniphaga</taxon>
    </lineage>
</organism>
<feature type="domain" description="Protein FecR C-terminal" evidence="3">
    <location>
        <begin position="262"/>
        <end position="327"/>
    </location>
</feature>
<comment type="caution">
    <text evidence="4">The sequence shown here is derived from an EMBL/GenBank/DDBJ whole genome shotgun (WGS) entry which is preliminary data.</text>
</comment>
<proteinExistence type="predicted"/>
<evidence type="ECO:0000256" key="1">
    <source>
        <dbReference type="SAM" id="Phobius"/>
    </source>
</evidence>
<dbReference type="GO" id="GO:0016989">
    <property type="term" value="F:sigma factor antagonist activity"/>
    <property type="evidence" value="ECO:0007669"/>
    <property type="project" value="TreeGrafter"/>
</dbReference>
<gene>
    <name evidence="4" type="ORF">D1164_05600</name>
</gene>
<dbReference type="RefSeq" id="WP_119348967.1">
    <property type="nucleotide sequence ID" value="NZ_QWET01000003.1"/>
</dbReference>
<protein>
    <submittedName>
        <fullName evidence="4">DUF4974 domain-containing protein</fullName>
    </submittedName>
</protein>
<dbReference type="InterPro" id="IPR006860">
    <property type="entry name" value="FecR"/>
</dbReference>
<reference evidence="4 5" key="1">
    <citation type="journal article" date="2015" name="Int. J. Syst. Evol. Microbiol.">
        <title>Mariniphaga sediminis sp. nov., isolated from coastal sediment.</title>
        <authorList>
            <person name="Wang F.Q."/>
            <person name="Shen Q.Y."/>
            <person name="Chen G.J."/>
            <person name="Du Z.J."/>
        </authorList>
    </citation>
    <scope>NUCLEOTIDE SEQUENCE [LARGE SCALE GENOMIC DNA]</scope>
    <source>
        <strain evidence="4 5">SY21</strain>
    </source>
</reference>
<keyword evidence="1" id="KW-0812">Transmembrane</keyword>
<dbReference type="Gene3D" id="3.55.50.30">
    <property type="match status" value="1"/>
</dbReference>
<keyword evidence="1" id="KW-1133">Transmembrane helix</keyword>
<dbReference type="PIRSF" id="PIRSF018266">
    <property type="entry name" value="FecR"/>
    <property type="match status" value="1"/>
</dbReference>
<dbReference type="InterPro" id="IPR012373">
    <property type="entry name" value="Ferrdict_sens_TM"/>
</dbReference>
<dbReference type="EMBL" id="QWET01000003">
    <property type="protein sequence ID" value="RIH66380.1"/>
    <property type="molecule type" value="Genomic_DNA"/>
</dbReference>
<accession>A0A399D7S8</accession>
<dbReference type="InterPro" id="IPR032508">
    <property type="entry name" value="FecR_C"/>
</dbReference>
<feature type="transmembrane region" description="Helical" evidence="1">
    <location>
        <begin position="80"/>
        <end position="103"/>
    </location>
</feature>
<dbReference type="PANTHER" id="PTHR30273">
    <property type="entry name" value="PERIPLASMIC SIGNAL SENSOR AND SIGMA FACTOR ACTIVATOR FECR-RELATED"/>
    <property type="match status" value="1"/>
</dbReference>
<feature type="domain" description="FecR protein" evidence="2">
    <location>
        <begin position="118"/>
        <end position="212"/>
    </location>
</feature>
<dbReference type="PANTHER" id="PTHR30273:SF2">
    <property type="entry name" value="PROTEIN FECR"/>
    <property type="match status" value="1"/>
</dbReference>
<evidence type="ECO:0000313" key="5">
    <source>
        <dbReference type="Proteomes" id="UP000266441"/>
    </source>
</evidence>
<dbReference type="AlphaFoldDB" id="A0A399D7S8"/>
<keyword evidence="1" id="KW-0472">Membrane</keyword>
<evidence type="ECO:0000313" key="4">
    <source>
        <dbReference type="EMBL" id="RIH66380.1"/>
    </source>
</evidence>
<sequence length="343" mass="39691">MEHHEIEKLLPAFFEGTLDLEERERVEQWKAVSEENRQVFADSLTAWEGIEQLRLMRKYDPGKAIGQVNSRIESRSKLRILVVFQKVAAILLLPLLVATLYFATQKTSQKELPLTWHTLETPAGMRSEFILPDSTRVYLNSKTRLRYPLVFSNNIREVELTGEAYFEVAENKKVPFIVNTGRVNIEVTGTEFLATNYLHENVTEIVLVEGNINLFQGNYSAGRRDIVQLKPGQKALLKEGDKRMVTSHVDVEKYLAWKDGILMFRDDSMPEVVRRLNRWFNVDIQLTGSALKNYVYTATFEDESLIQVLDLLKISAPIDYTIKQREIKTDKTFSKMEIEIKQK</sequence>